<protein>
    <recommendedName>
        <fullName evidence="3 8">Thiazole synthase</fullName>
        <ecNumber evidence="3 8">2.8.1.10</ecNumber>
    </recommendedName>
</protein>
<keyword evidence="11" id="KW-1185">Reference proteome</keyword>
<proteinExistence type="inferred from homology"/>
<keyword evidence="8" id="KW-0963">Cytoplasm</keyword>
<name>A0A6F8ZG34_9FIRM</name>
<dbReference type="Gene3D" id="3.20.20.70">
    <property type="entry name" value="Aldolase class I"/>
    <property type="match status" value="1"/>
</dbReference>
<dbReference type="UniPathway" id="UPA00060"/>
<evidence type="ECO:0000256" key="1">
    <source>
        <dbReference type="ARBA" id="ARBA00002834"/>
    </source>
</evidence>
<evidence type="ECO:0000313" key="10">
    <source>
        <dbReference type="EMBL" id="CAB1128841.1"/>
    </source>
</evidence>
<dbReference type="GO" id="GO:1990107">
    <property type="term" value="F:thiazole synthase activity"/>
    <property type="evidence" value="ECO:0007669"/>
    <property type="project" value="UniProtKB-EC"/>
</dbReference>
<evidence type="ECO:0000256" key="7">
    <source>
        <dbReference type="ARBA" id="ARBA00049897"/>
    </source>
</evidence>
<evidence type="ECO:0000256" key="5">
    <source>
        <dbReference type="ARBA" id="ARBA00022977"/>
    </source>
</evidence>
<comment type="subunit">
    <text evidence="8">Homotetramer. Forms heterodimers with either ThiH or ThiS.</text>
</comment>
<dbReference type="EMBL" id="LR778114">
    <property type="protein sequence ID" value="CAB1128841.1"/>
    <property type="molecule type" value="Genomic_DNA"/>
</dbReference>
<evidence type="ECO:0000256" key="6">
    <source>
        <dbReference type="ARBA" id="ARBA00023270"/>
    </source>
</evidence>
<dbReference type="PANTHER" id="PTHR34266:SF2">
    <property type="entry name" value="THIAZOLE SYNTHASE"/>
    <property type="match status" value="1"/>
</dbReference>
<gene>
    <name evidence="8 10" type="primary">thiG</name>
    <name evidence="10" type="ORF">R50_1335</name>
</gene>
<organism evidence="10 11">
    <name type="scientific">Candidatus Hydrogenisulfobacillus filiaventi</name>
    <dbReference type="NCBI Taxonomy" id="2707344"/>
    <lineage>
        <taxon>Bacteria</taxon>
        <taxon>Bacillati</taxon>
        <taxon>Bacillota</taxon>
        <taxon>Clostridia</taxon>
        <taxon>Eubacteriales</taxon>
        <taxon>Clostridiales Family XVII. Incertae Sedis</taxon>
        <taxon>Candidatus Hydrogenisulfobacillus</taxon>
    </lineage>
</organism>
<dbReference type="GO" id="GO:0009229">
    <property type="term" value="P:thiamine diphosphate biosynthetic process"/>
    <property type="evidence" value="ECO:0007669"/>
    <property type="project" value="UniProtKB-UniRule"/>
</dbReference>
<dbReference type="HAMAP" id="MF_00443">
    <property type="entry name" value="ThiG"/>
    <property type="match status" value="1"/>
</dbReference>
<comment type="subcellular location">
    <subcellularLocation>
        <location evidence="8">Cytoplasm</location>
    </subcellularLocation>
</comment>
<dbReference type="SUPFAM" id="SSF110399">
    <property type="entry name" value="ThiG-like"/>
    <property type="match status" value="1"/>
</dbReference>
<dbReference type="CDD" id="cd04728">
    <property type="entry name" value="ThiG"/>
    <property type="match status" value="1"/>
</dbReference>
<evidence type="ECO:0000256" key="2">
    <source>
        <dbReference type="ARBA" id="ARBA00004948"/>
    </source>
</evidence>
<feature type="active site" description="Schiff-base intermediate with DXP" evidence="8">
    <location>
        <position position="108"/>
    </location>
</feature>
<dbReference type="InterPro" id="IPR013785">
    <property type="entry name" value="Aldolase_TIM"/>
</dbReference>
<feature type="binding site" evidence="8">
    <location>
        <begin position="217"/>
        <end position="218"/>
    </location>
    <ligand>
        <name>1-deoxy-D-xylulose 5-phosphate</name>
        <dbReference type="ChEBI" id="CHEBI:57792"/>
    </ligand>
</feature>
<comment type="similarity">
    <text evidence="8">Belongs to the ThiG family.</text>
</comment>
<keyword evidence="4 8" id="KW-0808">Transferase</keyword>
<comment type="catalytic activity">
    <reaction evidence="7 8">
        <text>[ThiS sulfur-carrier protein]-C-terminal-Gly-aminoethanethioate + 2-iminoacetate + 1-deoxy-D-xylulose 5-phosphate = [ThiS sulfur-carrier protein]-C-terminal Gly-Gly + 2-[(2R,5Z)-2-carboxy-4-methylthiazol-5(2H)-ylidene]ethyl phosphate + 2 H2O + H(+)</text>
        <dbReference type="Rhea" id="RHEA:26297"/>
        <dbReference type="Rhea" id="RHEA-COMP:12909"/>
        <dbReference type="Rhea" id="RHEA-COMP:19908"/>
        <dbReference type="ChEBI" id="CHEBI:15377"/>
        <dbReference type="ChEBI" id="CHEBI:15378"/>
        <dbReference type="ChEBI" id="CHEBI:57792"/>
        <dbReference type="ChEBI" id="CHEBI:62899"/>
        <dbReference type="ChEBI" id="CHEBI:77846"/>
        <dbReference type="ChEBI" id="CHEBI:90778"/>
        <dbReference type="ChEBI" id="CHEBI:232372"/>
        <dbReference type="EC" id="2.8.1.10"/>
    </reaction>
</comment>
<accession>A0A6F8ZG34</accession>
<dbReference type="PANTHER" id="PTHR34266">
    <property type="entry name" value="THIAZOLE SYNTHASE"/>
    <property type="match status" value="1"/>
</dbReference>
<keyword evidence="5 8" id="KW-0784">Thiamine biosynthesis</keyword>
<evidence type="ECO:0000256" key="8">
    <source>
        <dbReference type="HAMAP-Rule" id="MF_00443"/>
    </source>
</evidence>
<dbReference type="InterPro" id="IPR008867">
    <property type="entry name" value="ThiG"/>
</dbReference>
<feature type="binding site" evidence="8">
    <location>
        <begin position="195"/>
        <end position="196"/>
    </location>
    <ligand>
        <name>1-deoxy-D-xylulose 5-phosphate</name>
        <dbReference type="ChEBI" id="CHEBI:57792"/>
    </ligand>
</feature>
<evidence type="ECO:0000313" key="11">
    <source>
        <dbReference type="Proteomes" id="UP000503399"/>
    </source>
</evidence>
<comment type="pathway">
    <text evidence="2 8">Cofactor biosynthesis; thiamine diphosphate biosynthesis.</text>
</comment>
<evidence type="ECO:0000256" key="4">
    <source>
        <dbReference type="ARBA" id="ARBA00022679"/>
    </source>
</evidence>
<evidence type="ECO:0000259" key="9">
    <source>
        <dbReference type="Pfam" id="PF05690"/>
    </source>
</evidence>
<dbReference type="KEGG" id="hfv:R50_1335"/>
<comment type="function">
    <text evidence="1 8">Catalyzes the rearrangement of 1-deoxy-D-xylulose 5-phosphate (DXP) to produce the thiazole phosphate moiety of thiamine. Sulfur is provided by the thiocarboxylate moiety of the carrier protein ThiS. In vitro, sulfur can be provided by H(2)S.</text>
</comment>
<reference evidence="10 11" key="1">
    <citation type="submission" date="2020-02" db="EMBL/GenBank/DDBJ databases">
        <authorList>
            <person name="Hogendoorn C."/>
        </authorList>
    </citation>
    <scope>NUCLEOTIDE SEQUENCE [LARGE SCALE GENOMIC DNA]</scope>
    <source>
        <strain evidence="10">R501</strain>
    </source>
</reference>
<dbReference type="Proteomes" id="UP000503399">
    <property type="component" value="Chromosome"/>
</dbReference>
<dbReference type="Pfam" id="PF05690">
    <property type="entry name" value="ThiG"/>
    <property type="match status" value="1"/>
</dbReference>
<dbReference type="AlphaFoldDB" id="A0A6F8ZG34"/>
<dbReference type="EC" id="2.8.1.10" evidence="3 8"/>
<keyword evidence="6 8" id="KW-0704">Schiff base</keyword>
<feature type="domain" description="Thiazole synthase ThiG" evidence="9">
    <location>
        <begin position="17"/>
        <end position="260"/>
    </location>
</feature>
<sequence>MAVTDAAVAAASDVLEVGSYRFTSRLFVGTGKYATLPLMREAIAASGSQLVTVALRRVDLHAPDEENLFHFLPEGIRVLPNTAGARTAAEAVTIAELARAAGLGDLVKLEIIGDTPLLWPDVYETLQATETLVERGFTVMVYTTPDPVVAMRLEAAGAHAVMPLGSPIGSGQGVLDVTSVRRIKERVRVPVVVDAGIGVPSDAALAMEAGADAVLINSAIALAGDPVAMARAMRLAVEAGRAGFLAGRMPARELAAPSSPVSGQIGQ</sequence>
<feature type="binding site" evidence="8">
    <location>
        <position position="169"/>
    </location>
    <ligand>
        <name>1-deoxy-D-xylulose 5-phosphate</name>
        <dbReference type="ChEBI" id="CHEBI:57792"/>
    </ligand>
</feature>
<evidence type="ECO:0000256" key="3">
    <source>
        <dbReference type="ARBA" id="ARBA00011960"/>
    </source>
</evidence>
<dbReference type="InterPro" id="IPR033983">
    <property type="entry name" value="Thiazole_synthase_ThiG"/>
</dbReference>
<dbReference type="GO" id="GO:0005737">
    <property type="term" value="C:cytoplasm"/>
    <property type="evidence" value="ECO:0007669"/>
    <property type="project" value="UniProtKB-SubCell"/>
</dbReference>